<evidence type="ECO:0000256" key="1">
    <source>
        <dbReference type="SAM" id="MobiDB-lite"/>
    </source>
</evidence>
<protein>
    <submittedName>
        <fullName evidence="4">Uncharacterized protein</fullName>
    </submittedName>
</protein>
<keyword evidence="5" id="KW-1185">Reference proteome</keyword>
<feature type="compositionally biased region" description="Low complexity" evidence="1">
    <location>
        <begin position="158"/>
        <end position="169"/>
    </location>
</feature>
<dbReference type="InterPro" id="IPR028095">
    <property type="entry name" value="Mso1_N_dom"/>
</dbReference>
<feature type="region of interest" description="Disordered" evidence="1">
    <location>
        <begin position="70"/>
        <end position="211"/>
    </location>
</feature>
<evidence type="ECO:0000313" key="5">
    <source>
        <dbReference type="Proteomes" id="UP000092555"/>
    </source>
</evidence>
<accession>A0A1A0HEM0</accession>
<feature type="domain" description="Mso1 N-terminal" evidence="2">
    <location>
        <begin position="26"/>
        <end position="65"/>
    </location>
</feature>
<dbReference type="Proteomes" id="UP000092555">
    <property type="component" value="Unassembled WGS sequence"/>
</dbReference>
<organism evidence="4 5">
    <name type="scientific">Metschnikowia bicuspidata var. bicuspidata NRRL YB-4993</name>
    <dbReference type="NCBI Taxonomy" id="869754"/>
    <lineage>
        <taxon>Eukaryota</taxon>
        <taxon>Fungi</taxon>
        <taxon>Dikarya</taxon>
        <taxon>Ascomycota</taxon>
        <taxon>Saccharomycotina</taxon>
        <taxon>Pichiomycetes</taxon>
        <taxon>Metschnikowiaceae</taxon>
        <taxon>Metschnikowia</taxon>
    </lineage>
</organism>
<reference evidence="4 5" key="1">
    <citation type="submission" date="2016-05" db="EMBL/GenBank/DDBJ databases">
        <title>Comparative genomics of biotechnologically important yeasts.</title>
        <authorList>
            <consortium name="DOE Joint Genome Institute"/>
            <person name="Riley R."/>
            <person name="Haridas S."/>
            <person name="Wolfe K.H."/>
            <person name="Lopes M.R."/>
            <person name="Hittinger C.T."/>
            <person name="Goker M."/>
            <person name="Salamov A."/>
            <person name="Wisecaver J."/>
            <person name="Long T.M."/>
            <person name="Aerts A.L."/>
            <person name="Barry K."/>
            <person name="Choi C."/>
            <person name="Clum A."/>
            <person name="Coughlan A.Y."/>
            <person name="Deshpande S."/>
            <person name="Douglass A.P."/>
            <person name="Hanson S.J."/>
            <person name="Klenk H.-P."/>
            <person name="LaButti K."/>
            <person name="Lapidus A."/>
            <person name="Lindquist E."/>
            <person name="Lipzen A."/>
            <person name="Meier-kolthoff J.P."/>
            <person name="Ohm R.A."/>
            <person name="Otillar R.P."/>
            <person name="Pangilinan J."/>
            <person name="Peng Y."/>
            <person name="Rokas A."/>
            <person name="Rosa C.A."/>
            <person name="Scheuner C."/>
            <person name="Sibirny A.A."/>
            <person name="Slot J.C."/>
            <person name="Stielow J.B."/>
            <person name="Sun H."/>
            <person name="Kurtzman C.P."/>
            <person name="Blackwell M."/>
            <person name="Grigoriev I.V."/>
            <person name="Jeffries T.W."/>
        </authorList>
    </citation>
    <scope>NUCLEOTIDE SEQUENCE [LARGE SCALE GENOMIC DNA]</scope>
    <source>
        <strain evidence="4 5">NRRL YB-4993</strain>
    </source>
</reference>
<gene>
    <name evidence="4" type="ORF">METBIDRAFT_38691</name>
</gene>
<evidence type="ECO:0000313" key="4">
    <source>
        <dbReference type="EMBL" id="OBA22358.1"/>
    </source>
</evidence>
<proteinExistence type="predicted"/>
<dbReference type="Pfam" id="PF14475">
    <property type="entry name" value="Mso1_Sec1_bdg"/>
    <property type="match status" value="1"/>
</dbReference>
<dbReference type="GeneID" id="30030007"/>
<feature type="compositionally biased region" description="Polar residues" evidence="1">
    <location>
        <begin position="200"/>
        <end position="211"/>
    </location>
</feature>
<evidence type="ECO:0000259" key="3">
    <source>
        <dbReference type="Pfam" id="PF14477"/>
    </source>
</evidence>
<name>A0A1A0HEM0_9ASCO</name>
<dbReference type="InterPro" id="IPR059107">
    <property type="entry name" value="Mso1_C"/>
</dbReference>
<dbReference type="STRING" id="869754.A0A1A0HEM0"/>
<dbReference type="AlphaFoldDB" id="A0A1A0HEM0"/>
<dbReference type="OrthoDB" id="4094515at2759"/>
<dbReference type="RefSeq" id="XP_018712854.1">
    <property type="nucleotide sequence ID" value="XM_018857031.1"/>
</dbReference>
<feature type="compositionally biased region" description="Polar residues" evidence="1">
    <location>
        <begin position="104"/>
        <end position="119"/>
    </location>
</feature>
<comment type="caution">
    <text evidence="4">The sequence shown here is derived from an EMBL/GenBank/DDBJ whole genome shotgun (WGS) entry which is preliminary data.</text>
</comment>
<evidence type="ECO:0000259" key="2">
    <source>
        <dbReference type="Pfam" id="PF14475"/>
    </source>
</evidence>
<dbReference type="Pfam" id="PF14477">
    <property type="entry name" value="Mso1_C"/>
    <property type="match status" value="1"/>
</dbReference>
<feature type="compositionally biased region" description="Polar residues" evidence="1">
    <location>
        <begin position="145"/>
        <end position="157"/>
    </location>
</feature>
<dbReference type="EMBL" id="LXTC01000002">
    <property type="protein sequence ID" value="OBA22358.1"/>
    <property type="molecule type" value="Genomic_DNA"/>
</dbReference>
<sequence>MSQYQPNAAPGRSFMEKINSKFSSLSVASSLLHSDKDGSSEDDTLIHKALVNFYESRNEPFPEWLGVKEHVRKRRGRHPAAGPGPDPLAPATTPNSRFQPVRASYNSVQQPQNSGTSAFSAPASREASVPDSEPDERPYARRTNSRLQQMYNKTRQNSLPGSGYSSLSPAPQPALISAGSRGNSSGQRLRDRVMHGGSYSGESSSRPTWGN</sequence>
<feature type="domain" description="Mso1 membrane-polarising" evidence="3">
    <location>
        <begin position="141"/>
        <end position="191"/>
    </location>
</feature>